<evidence type="ECO:0000256" key="3">
    <source>
        <dbReference type="ARBA" id="ARBA00023161"/>
    </source>
</evidence>
<evidence type="ECO:0000259" key="6">
    <source>
        <dbReference type="Pfam" id="PF03467"/>
    </source>
</evidence>
<dbReference type="InterPro" id="IPR039722">
    <property type="entry name" value="Upf3"/>
</dbReference>
<feature type="region of interest" description="Disordered" evidence="5">
    <location>
        <begin position="328"/>
        <end position="484"/>
    </location>
</feature>
<evidence type="ECO:0000256" key="4">
    <source>
        <dbReference type="ARBA" id="ARBA00023242"/>
    </source>
</evidence>
<dbReference type="CDD" id="cd12455">
    <property type="entry name" value="RRM_like_Smg4_UPF3"/>
    <property type="match status" value="1"/>
</dbReference>
<evidence type="ECO:0000313" key="7">
    <source>
        <dbReference type="EMBL" id="KAK4377103.1"/>
    </source>
</evidence>
<dbReference type="EMBL" id="JAVYJV010000002">
    <property type="protein sequence ID" value="KAK4377103.1"/>
    <property type="molecule type" value="Genomic_DNA"/>
</dbReference>
<feature type="compositionally biased region" description="Polar residues" evidence="5">
    <location>
        <begin position="329"/>
        <end position="338"/>
    </location>
</feature>
<evidence type="ECO:0000256" key="1">
    <source>
        <dbReference type="ARBA" id="ARBA00004123"/>
    </source>
</evidence>
<dbReference type="GO" id="GO:0003729">
    <property type="term" value="F:mRNA binding"/>
    <property type="evidence" value="ECO:0007669"/>
    <property type="project" value="TreeGrafter"/>
</dbReference>
<dbReference type="InterPro" id="IPR035979">
    <property type="entry name" value="RBD_domain_sf"/>
</dbReference>
<sequence>MKNQPTKVVLRHLPPTLSQSMLLEHVDSRFAGRYNCFTFRPGKTSLKHQSYSRAYIDFRNTEDVIEFAEFFDGHVFVNEKGTQFKAIVEYAPSQRVQKHWSKKDAREGTILKDPAYLEFLEFLAKPVENLPSAEIQLERKEVERAGSAKDAPIVTPLMDYVRQKRAVKSGARRSISNGKSTKRVGGTTSRTPSSTASRRGSERRTSTTMYVLRDSSKAGNSKDKSYTLVPKRDDQQISDKSGTSAPGTGIDLVEGEIGRSVTADSGKKKILLLKGKEKEGPNVSGGALAQQIVSSTLKNSSSLSAPKENQPQEASGRIIRSILLKDARLNQSASQSEHQIQDKDKRPPRPPSMQLFQKDTSGANEDKVVGNDMHVVHDEKQERRSRNRDRPDRGVWAPLCRTDTSQASNESLLSGTPQSSQLRDFVEVGQGETKNDLPSARGGEFRPSGNGRHSHSSVDNGNYKNGGRHGLRDVDGTSIGEGKPVRRGGTSAYCSLERNAWLFTTPSIRQDSGWSSLCLTEQV</sequence>
<comment type="subcellular location">
    <subcellularLocation>
        <location evidence="1">Nucleus</location>
    </subcellularLocation>
</comment>
<feature type="region of interest" description="Disordered" evidence="5">
    <location>
        <begin position="165"/>
        <end position="251"/>
    </location>
</feature>
<dbReference type="PANTHER" id="PTHR13112:SF15">
    <property type="entry name" value="REGULATOR OF NONSENSE TRANSCRIPTS UPF3-LIKE"/>
    <property type="match status" value="1"/>
</dbReference>
<feature type="domain" description="UPF3" evidence="6">
    <location>
        <begin position="4"/>
        <end position="166"/>
    </location>
</feature>
<keyword evidence="4" id="KW-0539">Nucleus</keyword>
<feature type="compositionally biased region" description="Polar residues" evidence="5">
    <location>
        <begin position="402"/>
        <end position="422"/>
    </location>
</feature>
<feature type="compositionally biased region" description="Polar residues" evidence="5">
    <location>
        <begin position="354"/>
        <end position="363"/>
    </location>
</feature>
<dbReference type="GO" id="GO:0045727">
    <property type="term" value="P:positive regulation of translation"/>
    <property type="evidence" value="ECO:0007669"/>
    <property type="project" value="TreeGrafter"/>
</dbReference>
<feature type="compositionally biased region" description="Low complexity" evidence="5">
    <location>
        <begin position="183"/>
        <end position="198"/>
    </location>
</feature>
<dbReference type="Gene3D" id="3.30.70.330">
    <property type="match status" value="1"/>
</dbReference>
<reference evidence="7" key="1">
    <citation type="submission" date="2023-12" db="EMBL/GenBank/DDBJ databases">
        <title>Genome assembly of Anisodus tanguticus.</title>
        <authorList>
            <person name="Wang Y.-J."/>
        </authorList>
    </citation>
    <scope>NUCLEOTIDE SEQUENCE</scope>
    <source>
        <strain evidence="7">KB-2021</strain>
        <tissue evidence="7">Leaf</tissue>
    </source>
</reference>
<evidence type="ECO:0000256" key="2">
    <source>
        <dbReference type="ARBA" id="ARBA00005991"/>
    </source>
</evidence>
<dbReference type="GO" id="GO:0005737">
    <property type="term" value="C:cytoplasm"/>
    <property type="evidence" value="ECO:0007669"/>
    <property type="project" value="TreeGrafter"/>
</dbReference>
<keyword evidence="3" id="KW-0866">Nonsense-mediated mRNA decay</keyword>
<feature type="compositionally biased region" description="Basic and acidic residues" evidence="5">
    <location>
        <begin position="364"/>
        <end position="393"/>
    </location>
</feature>
<dbReference type="InterPro" id="IPR005120">
    <property type="entry name" value="UPF3_dom"/>
</dbReference>
<dbReference type="GO" id="GO:0005730">
    <property type="term" value="C:nucleolus"/>
    <property type="evidence" value="ECO:0007669"/>
    <property type="project" value="TreeGrafter"/>
</dbReference>
<dbReference type="Pfam" id="PF03467">
    <property type="entry name" value="Smg4_UPF3"/>
    <property type="match status" value="1"/>
</dbReference>
<dbReference type="SUPFAM" id="SSF54928">
    <property type="entry name" value="RNA-binding domain, RBD"/>
    <property type="match status" value="1"/>
</dbReference>
<accession>A0AAE1SWP9</accession>
<dbReference type="GO" id="GO:0000184">
    <property type="term" value="P:nuclear-transcribed mRNA catabolic process, nonsense-mediated decay"/>
    <property type="evidence" value="ECO:0007669"/>
    <property type="project" value="UniProtKB-KW"/>
</dbReference>
<comment type="caution">
    <text evidence="7">The sequence shown here is derived from an EMBL/GenBank/DDBJ whole genome shotgun (WGS) entry which is preliminary data.</text>
</comment>
<gene>
    <name evidence="7" type="ORF">RND71_003399</name>
</gene>
<dbReference type="AlphaFoldDB" id="A0AAE1SWP9"/>
<name>A0AAE1SWP9_9SOLA</name>
<feature type="compositionally biased region" description="Basic and acidic residues" evidence="5">
    <location>
        <begin position="214"/>
        <end position="237"/>
    </location>
</feature>
<proteinExistence type="inferred from homology"/>
<evidence type="ECO:0000256" key="5">
    <source>
        <dbReference type="SAM" id="MobiDB-lite"/>
    </source>
</evidence>
<dbReference type="Proteomes" id="UP001291623">
    <property type="component" value="Unassembled WGS sequence"/>
</dbReference>
<protein>
    <recommendedName>
        <fullName evidence="6">UPF3 domain-containing protein</fullName>
    </recommendedName>
</protein>
<dbReference type="PANTHER" id="PTHR13112">
    <property type="entry name" value="UPF3 REGULATOR OF NONSENSE TRANSCRIPTS-LIKE PROTEIN"/>
    <property type="match status" value="1"/>
</dbReference>
<feature type="region of interest" description="Disordered" evidence="5">
    <location>
        <begin position="297"/>
        <end position="316"/>
    </location>
</feature>
<organism evidence="7 8">
    <name type="scientific">Anisodus tanguticus</name>
    <dbReference type="NCBI Taxonomy" id="243964"/>
    <lineage>
        <taxon>Eukaryota</taxon>
        <taxon>Viridiplantae</taxon>
        <taxon>Streptophyta</taxon>
        <taxon>Embryophyta</taxon>
        <taxon>Tracheophyta</taxon>
        <taxon>Spermatophyta</taxon>
        <taxon>Magnoliopsida</taxon>
        <taxon>eudicotyledons</taxon>
        <taxon>Gunneridae</taxon>
        <taxon>Pentapetalae</taxon>
        <taxon>asterids</taxon>
        <taxon>lamiids</taxon>
        <taxon>Solanales</taxon>
        <taxon>Solanaceae</taxon>
        <taxon>Solanoideae</taxon>
        <taxon>Hyoscyameae</taxon>
        <taxon>Anisodus</taxon>
    </lineage>
</organism>
<keyword evidence="8" id="KW-1185">Reference proteome</keyword>
<comment type="similarity">
    <text evidence="2">Belongs to the RENT3 family.</text>
</comment>
<evidence type="ECO:0000313" key="8">
    <source>
        <dbReference type="Proteomes" id="UP001291623"/>
    </source>
</evidence>
<dbReference type="InterPro" id="IPR012677">
    <property type="entry name" value="Nucleotide-bd_a/b_plait_sf"/>
</dbReference>